<reference evidence="4" key="1">
    <citation type="journal article" date="2013" name="Environ. Microbiol.">
        <title>Microbiota from the distal guts of lean and obese adolescents exhibit partial functional redundancy besides clear differences in community structure.</title>
        <authorList>
            <person name="Ferrer M."/>
            <person name="Ruiz A."/>
            <person name="Lanza F."/>
            <person name="Haange S.B."/>
            <person name="Oberbach A."/>
            <person name="Till H."/>
            <person name="Bargiela R."/>
            <person name="Campoy C."/>
            <person name="Segura M.T."/>
            <person name="Richter M."/>
            <person name="von Bergen M."/>
            <person name="Seifert J."/>
            <person name="Suarez A."/>
        </authorList>
    </citation>
    <scope>NUCLEOTIDE SEQUENCE</scope>
</reference>
<dbReference type="EMBL" id="AJWY01005983">
    <property type="protein sequence ID" value="EKC68133.1"/>
    <property type="molecule type" value="Genomic_DNA"/>
</dbReference>
<dbReference type="InterPro" id="IPR014718">
    <property type="entry name" value="GH-type_carb-bd"/>
</dbReference>
<evidence type="ECO:0000313" key="4">
    <source>
        <dbReference type="EMBL" id="EKC68133.1"/>
    </source>
</evidence>
<accession>K1TEA7</accession>
<feature type="non-terminal residue" evidence="4">
    <location>
        <position position="248"/>
    </location>
</feature>
<dbReference type="AlphaFoldDB" id="K1TEA7"/>
<comment type="similarity">
    <text evidence="1">Belongs to the aldose epimerase family.</text>
</comment>
<dbReference type="PANTHER" id="PTHR10091:SF0">
    <property type="entry name" value="GALACTOSE MUTAROTASE"/>
    <property type="match status" value="1"/>
</dbReference>
<keyword evidence="3" id="KW-0119">Carbohydrate metabolism</keyword>
<dbReference type="Gene3D" id="2.70.98.10">
    <property type="match status" value="1"/>
</dbReference>
<dbReference type="EC" id="5.1.3.3" evidence="4"/>
<dbReference type="SUPFAM" id="SSF74650">
    <property type="entry name" value="Galactose mutarotase-like"/>
    <property type="match status" value="1"/>
</dbReference>
<dbReference type="InterPro" id="IPR008183">
    <property type="entry name" value="Aldose_1/G6P_1-epimerase"/>
</dbReference>
<dbReference type="PANTHER" id="PTHR10091">
    <property type="entry name" value="ALDOSE-1-EPIMERASE"/>
    <property type="match status" value="1"/>
</dbReference>
<proteinExistence type="inferred from homology"/>
<dbReference type="InterPro" id="IPR011013">
    <property type="entry name" value="Gal_mutarotase_sf_dom"/>
</dbReference>
<protein>
    <submittedName>
        <fullName evidence="4">Aldose 1-epimerase</fullName>
        <ecNumber evidence="4">5.1.3.3</ecNumber>
    </submittedName>
</protein>
<dbReference type="InterPro" id="IPR047215">
    <property type="entry name" value="Galactose_mutarotase-like"/>
</dbReference>
<evidence type="ECO:0000256" key="1">
    <source>
        <dbReference type="ARBA" id="ARBA00006206"/>
    </source>
</evidence>
<dbReference type="GO" id="GO:0005737">
    <property type="term" value="C:cytoplasm"/>
    <property type="evidence" value="ECO:0007669"/>
    <property type="project" value="TreeGrafter"/>
</dbReference>
<evidence type="ECO:0000256" key="3">
    <source>
        <dbReference type="ARBA" id="ARBA00023277"/>
    </source>
</evidence>
<sequence>LGAVVGPYANRIAAGHFTLDGTEYTLPTNDNGQTLHGGMTGLDRVVWDVIEATEQKLVLSYLHRDGEEGFPGNLQITMTYTVTPENEFRVDYRATTDKPTVVNLSHHSFFNLKGEGNGTVLDNVLTIHASRTTPVDSVLIPTGEIADVTGTPFDFRQPHAIGERIEADNAQLRNGHGYDHNWIIDRRTADEVELAATVYEPTTGRTLEVWSDQPALQFYSGNFFDGSSVGKTGKALRYRESLALETQK</sequence>
<gene>
    <name evidence="4" type="ORF">LEA_08949</name>
</gene>
<dbReference type="GO" id="GO:0033499">
    <property type="term" value="P:galactose catabolic process via UDP-galactose, Leloir pathway"/>
    <property type="evidence" value="ECO:0007669"/>
    <property type="project" value="TreeGrafter"/>
</dbReference>
<keyword evidence="2 4" id="KW-0413">Isomerase</keyword>
<comment type="caution">
    <text evidence="4">The sequence shown here is derived from an EMBL/GenBank/DDBJ whole genome shotgun (WGS) entry which is preliminary data.</text>
</comment>
<dbReference type="Pfam" id="PF01263">
    <property type="entry name" value="Aldose_epim"/>
    <property type="match status" value="1"/>
</dbReference>
<dbReference type="CDD" id="cd09019">
    <property type="entry name" value="galactose_mutarotase_like"/>
    <property type="match status" value="1"/>
</dbReference>
<dbReference type="GO" id="GO:0030246">
    <property type="term" value="F:carbohydrate binding"/>
    <property type="evidence" value="ECO:0007669"/>
    <property type="project" value="InterPro"/>
</dbReference>
<evidence type="ECO:0000256" key="2">
    <source>
        <dbReference type="ARBA" id="ARBA00023235"/>
    </source>
</evidence>
<name>K1TEA7_9ZZZZ</name>
<feature type="non-terminal residue" evidence="4">
    <location>
        <position position="1"/>
    </location>
</feature>
<organism evidence="4">
    <name type="scientific">human gut metagenome</name>
    <dbReference type="NCBI Taxonomy" id="408170"/>
    <lineage>
        <taxon>unclassified sequences</taxon>
        <taxon>metagenomes</taxon>
        <taxon>organismal metagenomes</taxon>
    </lineage>
</organism>
<dbReference type="GO" id="GO:0004034">
    <property type="term" value="F:aldose 1-epimerase activity"/>
    <property type="evidence" value="ECO:0007669"/>
    <property type="project" value="UniProtKB-EC"/>
</dbReference>
<dbReference type="GO" id="GO:0006006">
    <property type="term" value="P:glucose metabolic process"/>
    <property type="evidence" value="ECO:0007669"/>
    <property type="project" value="TreeGrafter"/>
</dbReference>